<dbReference type="InterPro" id="IPR035976">
    <property type="entry name" value="Sushi/SCR/CCP_sf"/>
</dbReference>
<dbReference type="HOGENOM" id="CLU_1408335_0_0_1"/>
<dbReference type="Ensembl" id="ENSOANT00000042438.2">
    <property type="protein sequence ID" value="ENSOANP00000033192.2"/>
    <property type="gene ID" value="ENSOANG00000007875.4"/>
</dbReference>
<keyword evidence="2" id="KW-0732">Signal</keyword>
<dbReference type="FunFam" id="2.10.70.10:FF:000026">
    <property type="entry name" value="Complement inhibitory factor H"/>
    <property type="match status" value="1"/>
</dbReference>
<dbReference type="FunFam" id="2.10.70.10:FF:000060">
    <property type="entry name" value="Complement inhibitory factor H"/>
    <property type="match status" value="1"/>
</dbReference>
<sequence>EWLLLRWRGPVRWGFVAGGKCGPPPAIDNGDIISFPLLEYPPGAKVEYKCQNLYKLEGSKQVACRNGKWSKPPSCLEACTASPEDMVRNNIELKWSDSKKLYTETGEVIEFTCKLGFMKAPGSPSFQAQCLQGRIIYPKCIEGKFHFPLC</sequence>
<name>K7EI35_ORNAN</name>
<evidence type="ECO:0000256" key="3">
    <source>
        <dbReference type="ARBA" id="ARBA00023157"/>
    </source>
</evidence>
<feature type="domain" description="Sushi" evidence="5">
    <location>
        <begin position="19"/>
        <end position="77"/>
    </location>
</feature>
<evidence type="ECO:0000313" key="7">
    <source>
        <dbReference type="Proteomes" id="UP000002279"/>
    </source>
</evidence>
<dbReference type="SUPFAM" id="SSF57535">
    <property type="entry name" value="Complement control module/SCR domain"/>
    <property type="match status" value="2"/>
</dbReference>
<accession>K7EI35</accession>
<keyword evidence="3 4" id="KW-1015">Disulfide bond</keyword>
<feature type="disulfide bond" evidence="4">
    <location>
        <begin position="21"/>
        <end position="64"/>
    </location>
</feature>
<dbReference type="CDD" id="cd00033">
    <property type="entry name" value="CCP"/>
    <property type="match status" value="1"/>
</dbReference>
<dbReference type="Gene3D" id="2.10.70.10">
    <property type="entry name" value="Complement Module, domain 1"/>
    <property type="match status" value="2"/>
</dbReference>
<reference evidence="6" key="2">
    <citation type="submission" date="2025-09" db="UniProtKB">
        <authorList>
            <consortium name="Ensembl"/>
        </authorList>
    </citation>
    <scope>IDENTIFICATION</scope>
    <source>
        <strain evidence="6">Glennie</strain>
    </source>
</reference>
<dbReference type="PROSITE" id="PS50923">
    <property type="entry name" value="SUSHI"/>
    <property type="match status" value="1"/>
</dbReference>
<evidence type="ECO:0000256" key="1">
    <source>
        <dbReference type="ARBA" id="ARBA00022659"/>
    </source>
</evidence>
<dbReference type="SMART" id="SM00032">
    <property type="entry name" value="CCP"/>
    <property type="match status" value="2"/>
</dbReference>
<comment type="caution">
    <text evidence="4">Lacks conserved residue(s) required for the propagation of feature annotation.</text>
</comment>
<proteinExistence type="predicted"/>
<dbReference type="Bgee" id="ENSOANG00000007875">
    <property type="expression patterns" value="Expressed in liver and 3 other cell types or tissues"/>
</dbReference>
<evidence type="ECO:0000313" key="6">
    <source>
        <dbReference type="Ensembl" id="ENSOANP00000033192.2"/>
    </source>
</evidence>
<keyword evidence="1 4" id="KW-0768">Sushi</keyword>
<dbReference type="InterPro" id="IPR000436">
    <property type="entry name" value="Sushi_SCR_CCP_dom"/>
</dbReference>
<protein>
    <recommendedName>
        <fullName evidence="5">Sushi domain-containing protein</fullName>
    </recommendedName>
</protein>
<dbReference type="InterPro" id="IPR051503">
    <property type="entry name" value="ComplSys_Reg/VirEntry_Med"/>
</dbReference>
<dbReference type="PANTHER" id="PTHR45785">
    <property type="entry name" value="COMPLEMENT FACTOR H-RELATED"/>
    <property type="match status" value="1"/>
</dbReference>
<reference evidence="6" key="1">
    <citation type="submission" date="2025-08" db="UniProtKB">
        <authorList>
            <consortium name="Ensembl"/>
        </authorList>
    </citation>
    <scope>IDENTIFICATION</scope>
    <source>
        <strain evidence="6">Glennie</strain>
    </source>
</reference>
<dbReference type="GeneTree" id="ENSGT00940000154386"/>
<evidence type="ECO:0000256" key="4">
    <source>
        <dbReference type="PROSITE-ProRule" id="PRU00302"/>
    </source>
</evidence>
<dbReference type="AlphaFoldDB" id="K7EI35"/>
<dbReference type="Pfam" id="PF00084">
    <property type="entry name" value="Sushi"/>
    <property type="match status" value="1"/>
</dbReference>
<organism evidence="6 7">
    <name type="scientific">Ornithorhynchus anatinus</name>
    <name type="common">Duckbill platypus</name>
    <dbReference type="NCBI Taxonomy" id="9258"/>
    <lineage>
        <taxon>Eukaryota</taxon>
        <taxon>Metazoa</taxon>
        <taxon>Chordata</taxon>
        <taxon>Craniata</taxon>
        <taxon>Vertebrata</taxon>
        <taxon>Euteleostomi</taxon>
        <taxon>Mammalia</taxon>
        <taxon>Monotremata</taxon>
        <taxon>Ornithorhynchidae</taxon>
        <taxon>Ornithorhynchus</taxon>
    </lineage>
</organism>
<evidence type="ECO:0000259" key="5">
    <source>
        <dbReference type="PROSITE" id="PS50923"/>
    </source>
</evidence>
<dbReference type="PANTHER" id="PTHR45785:SF7">
    <property type="entry name" value="COMPLEMENT FACTOR H"/>
    <property type="match status" value="1"/>
</dbReference>
<evidence type="ECO:0000256" key="2">
    <source>
        <dbReference type="ARBA" id="ARBA00022729"/>
    </source>
</evidence>
<dbReference type="eggNOG" id="ENOG502TBJX">
    <property type="taxonomic scope" value="Eukaryota"/>
</dbReference>
<keyword evidence="7" id="KW-1185">Reference proteome</keyword>
<dbReference type="Proteomes" id="UP000002279">
    <property type="component" value="Unplaced"/>
</dbReference>